<protein>
    <submittedName>
        <fullName evidence="1">Uncharacterized protein</fullName>
    </submittedName>
</protein>
<sequence length="70" mass="7769">MRCAPTSRWSAPLVIPLLAPRASLDPRDWWDGPRAGLPKIAKRACKIAFVSESDACAEPGLWPGRPTWRD</sequence>
<reference evidence="1 2" key="1">
    <citation type="submission" date="2021-03" db="EMBL/GenBank/DDBJ databases">
        <title>Genomic Encyclopedia of Type Strains, Phase IV (KMG-IV): sequencing the most valuable type-strain genomes for metagenomic binning, comparative biology and taxonomic classification.</title>
        <authorList>
            <person name="Goeker M."/>
        </authorList>
    </citation>
    <scope>NUCLEOTIDE SEQUENCE [LARGE SCALE GENOMIC DNA]</scope>
    <source>
        <strain evidence="1 2">DSM 27138</strain>
    </source>
</reference>
<name>A0ABS4JRG7_9FIRM</name>
<evidence type="ECO:0000313" key="2">
    <source>
        <dbReference type="Proteomes" id="UP001519289"/>
    </source>
</evidence>
<organism evidence="1 2">
    <name type="scientific">Symbiobacterium terraclitae</name>
    <dbReference type="NCBI Taxonomy" id="557451"/>
    <lineage>
        <taxon>Bacteria</taxon>
        <taxon>Bacillati</taxon>
        <taxon>Bacillota</taxon>
        <taxon>Clostridia</taxon>
        <taxon>Eubacteriales</taxon>
        <taxon>Symbiobacteriaceae</taxon>
        <taxon>Symbiobacterium</taxon>
    </lineage>
</organism>
<dbReference type="EMBL" id="JAGGLG010000005">
    <property type="protein sequence ID" value="MBP2017491.1"/>
    <property type="molecule type" value="Genomic_DNA"/>
</dbReference>
<evidence type="ECO:0000313" key="1">
    <source>
        <dbReference type="EMBL" id="MBP2017491.1"/>
    </source>
</evidence>
<accession>A0ABS4JRG7</accession>
<keyword evidence="2" id="KW-1185">Reference proteome</keyword>
<comment type="caution">
    <text evidence="1">The sequence shown here is derived from an EMBL/GenBank/DDBJ whole genome shotgun (WGS) entry which is preliminary data.</text>
</comment>
<proteinExistence type="predicted"/>
<dbReference type="Proteomes" id="UP001519289">
    <property type="component" value="Unassembled WGS sequence"/>
</dbReference>
<gene>
    <name evidence="1" type="ORF">J2Z79_000874</name>
</gene>